<dbReference type="InterPro" id="IPR001138">
    <property type="entry name" value="Zn2Cys6_DnaBD"/>
</dbReference>
<reference evidence="3" key="1">
    <citation type="journal article" date="2021" name="Nat. Commun.">
        <title>Genetic determinants of endophytism in the Arabidopsis root mycobiome.</title>
        <authorList>
            <person name="Mesny F."/>
            <person name="Miyauchi S."/>
            <person name="Thiergart T."/>
            <person name="Pickel B."/>
            <person name="Atanasova L."/>
            <person name="Karlsson M."/>
            <person name="Huettel B."/>
            <person name="Barry K.W."/>
            <person name="Haridas S."/>
            <person name="Chen C."/>
            <person name="Bauer D."/>
            <person name="Andreopoulos W."/>
            <person name="Pangilinan J."/>
            <person name="LaButti K."/>
            <person name="Riley R."/>
            <person name="Lipzen A."/>
            <person name="Clum A."/>
            <person name="Drula E."/>
            <person name="Henrissat B."/>
            <person name="Kohler A."/>
            <person name="Grigoriev I.V."/>
            <person name="Martin F.M."/>
            <person name="Hacquard S."/>
        </authorList>
    </citation>
    <scope>NUCLEOTIDE SEQUENCE</scope>
    <source>
        <strain evidence="3">MPI-SDFR-AT-0120</strain>
    </source>
</reference>
<dbReference type="AlphaFoldDB" id="A0A8K0RI43"/>
<dbReference type="Pfam" id="PF00172">
    <property type="entry name" value="Zn_clus"/>
    <property type="match status" value="1"/>
</dbReference>
<proteinExistence type="predicted"/>
<dbReference type="InterPro" id="IPR036864">
    <property type="entry name" value="Zn2-C6_fun-type_DNA-bd_sf"/>
</dbReference>
<dbReference type="SUPFAM" id="SSF57701">
    <property type="entry name" value="Zn2/Cys6 DNA-binding domain"/>
    <property type="match status" value="1"/>
</dbReference>
<gene>
    <name evidence="3" type="ORF">FB567DRAFT_515945</name>
</gene>
<keyword evidence="1" id="KW-0539">Nucleus</keyword>
<feature type="domain" description="Zn(2)-C6 fungal-type" evidence="2">
    <location>
        <begin position="11"/>
        <end position="44"/>
    </location>
</feature>
<accession>A0A8K0RI43</accession>
<dbReference type="GO" id="GO:0000981">
    <property type="term" value="F:DNA-binding transcription factor activity, RNA polymerase II-specific"/>
    <property type="evidence" value="ECO:0007669"/>
    <property type="project" value="InterPro"/>
</dbReference>
<comment type="caution">
    <text evidence="3">The sequence shown here is derived from an EMBL/GenBank/DDBJ whole genome shotgun (WGS) entry which is preliminary data.</text>
</comment>
<dbReference type="Gene3D" id="4.10.240.10">
    <property type="entry name" value="Zn(2)-C6 fungal-type DNA-binding domain"/>
    <property type="match status" value="1"/>
</dbReference>
<evidence type="ECO:0000256" key="1">
    <source>
        <dbReference type="ARBA" id="ARBA00023242"/>
    </source>
</evidence>
<evidence type="ECO:0000313" key="4">
    <source>
        <dbReference type="Proteomes" id="UP000813461"/>
    </source>
</evidence>
<dbReference type="GO" id="GO:0008270">
    <property type="term" value="F:zinc ion binding"/>
    <property type="evidence" value="ECO:0007669"/>
    <property type="project" value="InterPro"/>
</dbReference>
<dbReference type="Proteomes" id="UP000813461">
    <property type="component" value="Unassembled WGS sequence"/>
</dbReference>
<evidence type="ECO:0000259" key="2">
    <source>
        <dbReference type="PROSITE" id="PS50048"/>
    </source>
</evidence>
<dbReference type="EMBL" id="JAGMVJ010000002">
    <property type="protein sequence ID" value="KAH7093731.1"/>
    <property type="molecule type" value="Genomic_DNA"/>
</dbReference>
<organism evidence="3 4">
    <name type="scientific">Paraphoma chrysanthemicola</name>
    <dbReference type="NCBI Taxonomy" id="798071"/>
    <lineage>
        <taxon>Eukaryota</taxon>
        <taxon>Fungi</taxon>
        <taxon>Dikarya</taxon>
        <taxon>Ascomycota</taxon>
        <taxon>Pezizomycotina</taxon>
        <taxon>Dothideomycetes</taxon>
        <taxon>Pleosporomycetidae</taxon>
        <taxon>Pleosporales</taxon>
        <taxon>Pleosporineae</taxon>
        <taxon>Phaeosphaeriaceae</taxon>
        <taxon>Paraphoma</taxon>
    </lineage>
</organism>
<name>A0A8K0RI43_9PLEO</name>
<protein>
    <recommendedName>
        <fullName evidence="2">Zn(2)-C6 fungal-type domain-containing protein</fullName>
    </recommendedName>
</protein>
<dbReference type="OrthoDB" id="5226580at2759"/>
<dbReference type="PROSITE" id="PS50048">
    <property type="entry name" value="ZN2_CY6_FUNGAL_2"/>
    <property type="match status" value="1"/>
</dbReference>
<dbReference type="SMART" id="SM00066">
    <property type="entry name" value="GAL4"/>
    <property type="match status" value="1"/>
</dbReference>
<sequence>MMSQGVQKRKACNACTKAKAKCSPSSFETSACHRCERLGKECIYEDSRRQRGPRTRS</sequence>
<dbReference type="PROSITE" id="PS00463">
    <property type="entry name" value="ZN2_CY6_FUNGAL_1"/>
    <property type="match status" value="1"/>
</dbReference>
<keyword evidence="4" id="KW-1185">Reference proteome</keyword>
<evidence type="ECO:0000313" key="3">
    <source>
        <dbReference type="EMBL" id="KAH7093731.1"/>
    </source>
</evidence>